<evidence type="ECO:0000256" key="1">
    <source>
        <dbReference type="SAM" id="Phobius"/>
    </source>
</evidence>
<evidence type="ECO:0000313" key="3">
    <source>
        <dbReference type="EMBL" id="GGC73060.1"/>
    </source>
</evidence>
<protein>
    <recommendedName>
        <fullName evidence="5">DUF4271 domain-containing protein</fullName>
    </recommendedName>
</protein>
<feature type="transmembrane region" description="Helical" evidence="1">
    <location>
        <begin position="122"/>
        <end position="141"/>
    </location>
</feature>
<dbReference type="EMBL" id="BMIL01000010">
    <property type="protein sequence ID" value="GGC73060.1"/>
    <property type="molecule type" value="Genomic_DNA"/>
</dbReference>
<dbReference type="RefSeq" id="WP_229663631.1">
    <property type="nucleotide sequence ID" value="NZ_BMIL01000010.1"/>
</dbReference>
<keyword evidence="2" id="KW-0732">Signal</keyword>
<sequence>MFKSVLAILFFFAFAGNVAMAQVEPPVQTLQADSTVRAERVMPKRYRDSATIARQQFVSDSIRRHTWLLPDSLLDRYMIIDSILKANVRVLKKGEAWYDLPGKGKAESFYKIGRPVPKGEPWVLGFILFLLLLFGILRISFHKQLGDIIQAFYSNRVLNNLYKEDNLFTSWPFLFLFIQFGFTLGMFLYLISQYYQISYGAGGLQFFVTISVMIVVLYALKIFILRGLGHLFSIQKLVHEYITVLYLSYFNISLIFIPLVVAFALAPLRYGMYFISTAAMLLTVIFFFQFIRAGYNILSNNRFSKVYLFLYFCALEICPILIVIKAIGL</sequence>
<feature type="transmembrane region" description="Helical" evidence="1">
    <location>
        <begin position="197"/>
        <end position="220"/>
    </location>
</feature>
<dbReference type="InterPro" id="IPR025367">
    <property type="entry name" value="DUF4271"/>
</dbReference>
<keyword evidence="1" id="KW-0812">Transmembrane</keyword>
<evidence type="ECO:0000313" key="4">
    <source>
        <dbReference type="Proteomes" id="UP000651668"/>
    </source>
</evidence>
<feature type="transmembrane region" description="Helical" evidence="1">
    <location>
        <begin position="307"/>
        <end position="327"/>
    </location>
</feature>
<name>A0A916UHC3_9SPHI</name>
<organism evidence="3 4">
    <name type="scientific">Pedobacter quisquiliarum</name>
    <dbReference type="NCBI Taxonomy" id="1834438"/>
    <lineage>
        <taxon>Bacteria</taxon>
        <taxon>Pseudomonadati</taxon>
        <taxon>Bacteroidota</taxon>
        <taxon>Sphingobacteriia</taxon>
        <taxon>Sphingobacteriales</taxon>
        <taxon>Sphingobacteriaceae</taxon>
        <taxon>Pedobacter</taxon>
    </lineage>
</organism>
<comment type="caution">
    <text evidence="3">The sequence shown here is derived from an EMBL/GenBank/DDBJ whole genome shotgun (WGS) entry which is preliminary data.</text>
</comment>
<dbReference type="AlphaFoldDB" id="A0A916UHC3"/>
<keyword evidence="4" id="KW-1185">Reference proteome</keyword>
<dbReference type="Proteomes" id="UP000651668">
    <property type="component" value="Unassembled WGS sequence"/>
</dbReference>
<dbReference type="Pfam" id="PF14093">
    <property type="entry name" value="DUF4271"/>
    <property type="match status" value="1"/>
</dbReference>
<feature type="transmembrane region" description="Helical" evidence="1">
    <location>
        <begin position="171"/>
        <end position="191"/>
    </location>
</feature>
<keyword evidence="1" id="KW-1133">Transmembrane helix</keyword>
<feature type="chain" id="PRO_5037507129" description="DUF4271 domain-containing protein" evidence="2">
    <location>
        <begin position="22"/>
        <end position="329"/>
    </location>
</feature>
<feature type="transmembrane region" description="Helical" evidence="1">
    <location>
        <begin position="272"/>
        <end position="295"/>
    </location>
</feature>
<gene>
    <name evidence="3" type="ORF">GCM10011387_28220</name>
</gene>
<proteinExistence type="predicted"/>
<reference evidence="3" key="1">
    <citation type="journal article" date="2014" name="Int. J. Syst. Evol. Microbiol.">
        <title>Complete genome sequence of Corynebacterium casei LMG S-19264T (=DSM 44701T), isolated from a smear-ripened cheese.</title>
        <authorList>
            <consortium name="US DOE Joint Genome Institute (JGI-PGF)"/>
            <person name="Walter F."/>
            <person name="Albersmeier A."/>
            <person name="Kalinowski J."/>
            <person name="Ruckert C."/>
        </authorList>
    </citation>
    <scope>NUCLEOTIDE SEQUENCE</scope>
    <source>
        <strain evidence="3">CGMCC 1.15343</strain>
    </source>
</reference>
<evidence type="ECO:0000256" key="2">
    <source>
        <dbReference type="SAM" id="SignalP"/>
    </source>
</evidence>
<reference evidence="3" key="2">
    <citation type="submission" date="2020-09" db="EMBL/GenBank/DDBJ databases">
        <authorList>
            <person name="Sun Q."/>
            <person name="Zhou Y."/>
        </authorList>
    </citation>
    <scope>NUCLEOTIDE SEQUENCE</scope>
    <source>
        <strain evidence="3">CGMCC 1.15343</strain>
    </source>
</reference>
<keyword evidence="1" id="KW-0472">Membrane</keyword>
<evidence type="ECO:0008006" key="5">
    <source>
        <dbReference type="Google" id="ProtNLM"/>
    </source>
</evidence>
<accession>A0A916UHC3</accession>
<feature type="transmembrane region" description="Helical" evidence="1">
    <location>
        <begin position="241"/>
        <end position="266"/>
    </location>
</feature>
<feature type="signal peptide" evidence="2">
    <location>
        <begin position="1"/>
        <end position="21"/>
    </location>
</feature>